<protein>
    <submittedName>
        <fullName evidence="1">Uncharacterized protein</fullName>
    </submittedName>
</protein>
<organism evidence="1 2">
    <name type="scientific">Coemansia interrupta</name>
    <dbReference type="NCBI Taxonomy" id="1126814"/>
    <lineage>
        <taxon>Eukaryota</taxon>
        <taxon>Fungi</taxon>
        <taxon>Fungi incertae sedis</taxon>
        <taxon>Zoopagomycota</taxon>
        <taxon>Kickxellomycotina</taxon>
        <taxon>Kickxellomycetes</taxon>
        <taxon>Kickxellales</taxon>
        <taxon>Kickxellaceae</taxon>
        <taxon>Coemansia</taxon>
    </lineage>
</organism>
<dbReference type="InterPro" id="IPR015943">
    <property type="entry name" value="WD40/YVTN_repeat-like_dom_sf"/>
</dbReference>
<evidence type="ECO:0000313" key="2">
    <source>
        <dbReference type="Proteomes" id="UP001140172"/>
    </source>
</evidence>
<gene>
    <name evidence="1" type="ORF">GGI15_003500</name>
</gene>
<dbReference type="Gene3D" id="2.130.10.10">
    <property type="entry name" value="YVTN repeat-like/Quinoprotein amine dehydrogenase"/>
    <property type="match status" value="1"/>
</dbReference>
<dbReference type="Proteomes" id="UP001140172">
    <property type="component" value="Unassembled WGS sequence"/>
</dbReference>
<dbReference type="InterPro" id="IPR036322">
    <property type="entry name" value="WD40_repeat_dom_sf"/>
</dbReference>
<dbReference type="EMBL" id="JANBUM010000244">
    <property type="protein sequence ID" value="KAJ2780575.1"/>
    <property type="molecule type" value="Genomic_DNA"/>
</dbReference>
<dbReference type="AlphaFoldDB" id="A0A9W8HC95"/>
<sequence length="338" mass="36718">MDSETVLLHGGSKLEFLNPVSNSLIGGWSGKSKGINIGQVQPLSSSILAIVSGITGENEQVSKAGRLFFMNASWSAEDNQFADMPVRQWTSDVPTEHISVVEGVDSEDTDDDSQVSIFTGNISGGGVYLRIFDVSESAVTKVNQVSMINCHHGIVSALCHIQAQGRLVSGTTSGTICLNDHDSGKIVQEFNLEMGNVVSNITRCPSNPHLFMVGCSQPEYKLRIFDTREKLMGERPSLTLQDAGSTATSRNNCPSWDYKTGLIVAPVCKEVLNKPTAVINTWDPRFIKCGTAENIVLHRNESEVFSVAFTKPANAEERLMITASQDSLGITSFSQRRT</sequence>
<dbReference type="OrthoDB" id="1897642at2759"/>
<keyword evidence="2" id="KW-1185">Reference proteome</keyword>
<evidence type="ECO:0000313" key="1">
    <source>
        <dbReference type="EMBL" id="KAJ2780575.1"/>
    </source>
</evidence>
<name>A0A9W8HC95_9FUNG</name>
<accession>A0A9W8HC95</accession>
<comment type="caution">
    <text evidence="1">The sequence shown here is derived from an EMBL/GenBank/DDBJ whole genome shotgun (WGS) entry which is preliminary data.</text>
</comment>
<reference evidence="1" key="1">
    <citation type="submission" date="2022-07" db="EMBL/GenBank/DDBJ databases">
        <title>Phylogenomic reconstructions and comparative analyses of Kickxellomycotina fungi.</title>
        <authorList>
            <person name="Reynolds N.K."/>
            <person name="Stajich J.E."/>
            <person name="Barry K."/>
            <person name="Grigoriev I.V."/>
            <person name="Crous P."/>
            <person name="Smith M.E."/>
        </authorList>
    </citation>
    <scope>NUCLEOTIDE SEQUENCE</scope>
    <source>
        <strain evidence="1">BCRC 34489</strain>
    </source>
</reference>
<proteinExistence type="predicted"/>
<dbReference type="SUPFAM" id="SSF50978">
    <property type="entry name" value="WD40 repeat-like"/>
    <property type="match status" value="1"/>
</dbReference>